<dbReference type="EC" id="7.-.-.-" evidence="10"/>
<feature type="binding site" evidence="10">
    <location>
        <position position="175"/>
    </location>
    <ligand>
        <name>[4Fe-4S] cluster</name>
        <dbReference type="ChEBI" id="CHEBI:49883"/>
        <label>3</label>
    </ligand>
</feature>
<keyword evidence="11" id="KW-1133">Transmembrane helix</keyword>
<keyword evidence="6 10" id="KW-0249">Electron transport</keyword>
<dbReference type="InterPro" id="IPR007202">
    <property type="entry name" value="4Fe-4S_dom"/>
</dbReference>
<dbReference type="InterPro" id="IPR017900">
    <property type="entry name" value="4Fe4S_Fe_S_CS"/>
</dbReference>
<evidence type="ECO:0000256" key="1">
    <source>
        <dbReference type="ARBA" id="ARBA00022448"/>
    </source>
</evidence>
<evidence type="ECO:0000256" key="6">
    <source>
        <dbReference type="ARBA" id="ARBA00022982"/>
    </source>
</evidence>
<evidence type="ECO:0000256" key="10">
    <source>
        <dbReference type="HAMAP-Rule" id="MF_00463"/>
    </source>
</evidence>
<dbReference type="EMBL" id="JADCKC010000001">
    <property type="protein sequence ID" value="MBE5037127.1"/>
    <property type="molecule type" value="Genomic_DNA"/>
</dbReference>
<evidence type="ECO:0000256" key="8">
    <source>
        <dbReference type="ARBA" id="ARBA00023014"/>
    </source>
</evidence>
<evidence type="ECO:0000256" key="7">
    <source>
        <dbReference type="ARBA" id="ARBA00023004"/>
    </source>
</evidence>
<dbReference type="PANTHER" id="PTHR43560:SF1">
    <property type="entry name" value="ION-TRANSLOCATING OXIDOREDUCTASE COMPLEX SUBUNIT B"/>
    <property type="match status" value="1"/>
</dbReference>
<dbReference type="Pfam" id="PF12838">
    <property type="entry name" value="Fer4_7"/>
    <property type="match status" value="1"/>
</dbReference>
<evidence type="ECO:0000313" key="14">
    <source>
        <dbReference type="EMBL" id="MBE5037127.1"/>
    </source>
</evidence>
<keyword evidence="4 10" id="KW-0677">Repeat</keyword>
<dbReference type="InterPro" id="IPR050395">
    <property type="entry name" value="4Fe4S_Ferredoxin_RnfB"/>
</dbReference>
<feature type="binding site" evidence="10">
    <location>
        <position position="143"/>
    </location>
    <ligand>
        <name>[4Fe-4S] cluster</name>
        <dbReference type="ChEBI" id="CHEBI:49883"/>
        <label>2</label>
    </ligand>
</feature>
<keyword evidence="7 10" id="KW-0408">Iron</keyword>
<organism evidence="14 15">
    <name type="scientific">Gemmiger gallinarum</name>
    <dbReference type="NCBI Taxonomy" id="2779354"/>
    <lineage>
        <taxon>Bacteria</taxon>
        <taxon>Bacillati</taxon>
        <taxon>Bacillota</taxon>
        <taxon>Clostridia</taxon>
        <taxon>Eubacteriales</taxon>
        <taxon>Gemmiger</taxon>
    </lineage>
</organism>
<dbReference type="Gene3D" id="1.10.15.40">
    <property type="entry name" value="Electron transport complex subunit B, putative Fe-S cluster"/>
    <property type="match status" value="1"/>
</dbReference>
<evidence type="ECO:0000256" key="2">
    <source>
        <dbReference type="ARBA" id="ARBA00022485"/>
    </source>
</evidence>
<dbReference type="Pfam" id="PF04060">
    <property type="entry name" value="FeS"/>
    <property type="match status" value="1"/>
</dbReference>
<proteinExistence type="inferred from homology"/>
<feature type="domain" description="4Fe-4S" evidence="13">
    <location>
        <begin position="35"/>
        <end position="94"/>
    </location>
</feature>
<keyword evidence="5 10" id="KW-1278">Translocase</keyword>
<dbReference type="PANTHER" id="PTHR43560">
    <property type="entry name" value="ION-TRANSLOCATING OXIDOREDUCTASE COMPLEX SUBUNIT B"/>
    <property type="match status" value="1"/>
</dbReference>
<comment type="subcellular location">
    <subcellularLocation>
        <location evidence="10">Cell membrane</location>
    </subcellularLocation>
</comment>
<keyword evidence="11" id="KW-0812">Transmembrane</keyword>
<comment type="similarity">
    <text evidence="10">Belongs to the 4Fe4S bacterial-type ferredoxin family. RnfB subfamily.</text>
</comment>
<name>A0ABR9R1U3_9FIRM</name>
<dbReference type="RefSeq" id="WP_193500380.1">
    <property type="nucleotide sequence ID" value="NZ_JADCKC010000001.1"/>
</dbReference>
<comment type="subunit">
    <text evidence="10">The complex is composed of six subunits: RnfA, RnfB, RnfC, RnfD, RnfE and RnfG.</text>
</comment>
<dbReference type="Pfam" id="PF12837">
    <property type="entry name" value="Fer4_6"/>
    <property type="match status" value="1"/>
</dbReference>
<dbReference type="PROSITE" id="PS00198">
    <property type="entry name" value="4FE4S_FER_1"/>
    <property type="match status" value="2"/>
</dbReference>
<reference evidence="14 15" key="1">
    <citation type="submission" date="2020-10" db="EMBL/GenBank/DDBJ databases">
        <title>ChiBAC.</title>
        <authorList>
            <person name="Zenner C."/>
            <person name="Hitch T.C.A."/>
            <person name="Clavel T."/>
        </authorList>
    </citation>
    <scope>NUCLEOTIDE SEQUENCE [LARGE SCALE GENOMIC DNA]</scope>
    <source>
        <strain evidence="14 15">DSM 109015</strain>
    </source>
</reference>
<feature type="binding site" evidence="10">
    <location>
        <position position="77"/>
    </location>
    <ligand>
        <name>[4Fe-4S] cluster</name>
        <dbReference type="ChEBI" id="CHEBI:49883"/>
        <label>1</label>
    </ligand>
</feature>
<feature type="binding site" evidence="10">
    <location>
        <position position="172"/>
    </location>
    <ligand>
        <name>[4Fe-4S] cluster</name>
        <dbReference type="ChEBI" id="CHEBI:49883"/>
        <label>3</label>
    </ligand>
</feature>
<comment type="cofactor">
    <cofactor evidence="10">
        <name>[4Fe-4S] cluster</name>
        <dbReference type="ChEBI" id="CHEBI:49883"/>
    </cofactor>
    <text evidence="10">Binds 3 [4Fe-4S] clusters.</text>
</comment>
<feature type="region of interest" description="Hydrophobic" evidence="10">
    <location>
        <begin position="1"/>
        <end position="29"/>
    </location>
</feature>
<feature type="binding site" evidence="10">
    <location>
        <position position="153"/>
    </location>
    <ligand>
        <name>[4Fe-4S] cluster</name>
        <dbReference type="ChEBI" id="CHEBI:49883"/>
        <label>3</label>
    </ligand>
</feature>
<dbReference type="Gene3D" id="3.30.70.20">
    <property type="match status" value="2"/>
</dbReference>
<gene>
    <name evidence="10" type="primary">rnfB</name>
    <name evidence="14" type="ORF">INF35_04940</name>
</gene>
<keyword evidence="8 10" id="KW-0411">Iron-sulfur</keyword>
<comment type="caution">
    <text evidence="10">Lacks conserved residue(s) required for the propagation of feature annotation.</text>
</comment>
<evidence type="ECO:0000256" key="5">
    <source>
        <dbReference type="ARBA" id="ARBA00022967"/>
    </source>
</evidence>
<feature type="transmembrane region" description="Helical" evidence="11">
    <location>
        <begin position="6"/>
        <end position="28"/>
    </location>
</feature>
<evidence type="ECO:0000256" key="9">
    <source>
        <dbReference type="ARBA" id="ARBA00023136"/>
    </source>
</evidence>
<dbReference type="HAMAP" id="MF_00463">
    <property type="entry name" value="RsxB_RnfB"/>
    <property type="match status" value="1"/>
</dbReference>
<dbReference type="PROSITE" id="PS51379">
    <property type="entry name" value="4FE4S_FER_2"/>
    <property type="match status" value="3"/>
</dbReference>
<evidence type="ECO:0000256" key="3">
    <source>
        <dbReference type="ARBA" id="ARBA00022723"/>
    </source>
</evidence>
<accession>A0ABR9R1U3</accession>
<comment type="function">
    <text evidence="10">Part of a membrane-bound complex that couples electron transfer with translocation of ions across the membrane.</text>
</comment>
<feature type="binding site" evidence="10">
    <location>
        <position position="182"/>
    </location>
    <ligand>
        <name>[4Fe-4S] cluster</name>
        <dbReference type="ChEBI" id="CHEBI:49883"/>
        <label>2</label>
    </ligand>
</feature>
<feature type="binding site" evidence="10">
    <location>
        <position position="55"/>
    </location>
    <ligand>
        <name>[4Fe-4S] cluster</name>
        <dbReference type="ChEBI" id="CHEBI:49883"/>
        <label>1</label>
    </ligand>
</feature>
<dbReference type="PROSITE" id="PS51656">
    <property type="entry name" value="4FE4S"/>
    <property type="match status" value="1"/>
</dbReference>
<dbReference type="InterPro" id="IPR010207">
    <property type="entry name" value="Elect_transpt_cplx_RnfB/RsxB"/>
</dbReference>
<feature type="domain" description="4Fe-4S ferredoxin-type" evidence="12">
    <location>
        <begin position="163"/>
        <end position="192"/>
    </location>
</feature>
<evidence type="ECO:0000259" key="12">
    <source>
        <dbReference type="PROSITE" id="PS51379"/>
    </source>
</evidence>
<dbReference type="SUPFAM" id="SSF54862">
    <property type="entry name" value="4Fe-4S ferredoxins"/>
    <property type="match status" value="1"/>
</dbReference>
<feature type="binding site" evidence="10">
    <location>
        <position position="149"/>
    </location>
    <ligand>
        <name>[4Fe-4S] cluster</name>
        <dbReference type="ChEBI" id="CHEBI:49883"/>
        <label>2</label>
    </ligand>
</feature>
<feature type="binding site" evidence="10">
    <location>
        <position position="52"/>
    </location>
    <ligand>
        <name>[4Fe-4S] cluster</name>
        <dbReference type="ChEBI" id="CHEBI:49883"/>
        <label>1</label>
    </ligand>
</feature>
<evidence type="ECO:0000313" key="15">
    <source>
        <dbReference type="Proteomes" id="UP000768567"/>
    </source>
</evidence>
<comment type="caution">
    <text evidence="14">The sequence shown here is derived from an EMBL/GenBank/DDBJ whole genome shotgun (WGS) entry which is preliminary data.</text>
</comment>
<keyword evidence="1 10" id="KW-0813">Transport</keyword>
<feature type="domain" description="4Fe-4S ferredoxin-type" evidence="12">
    <location>
        <begin position="206"/>
        <end position="236"/>
    </location>
</feature>
<protein>
    <recommendedName>
        <fullName evidence="10">Ion-translocating oxidoreductase complex subunit B</fullName>
        <ecNumber evidence="10">7.-.-.-</ecNumber>
    </recommendedName>
    <alternativeName>
        <fullName evidence="10">Rnf electron transport complex subunit B</fullName>
    </alternativeName>
</protein>
<feature type="binding site" evidence="10">
    <location>
        <position position="60"/>
    </location>
    <ligand>
        <name>[4Fe-4S] cluster</name>
        <dbReference type="ChEBI" id="CHEBI:49883"/>
        <label>1</label>
    </ligand>
</feature>
<evidence type="ECO:0000259" key="13">
    <source>
        <dbReference type="PROSITE" id="PS51656"/>
    </source>
</evidence>
<feature type="domain" description="4Fe-4S ferredoxin-type" evidence="12">
    <location>
        <begin position="237"/>
        <end position="266"/>
    </location>
</feature>
<evidence type="ECO:0000256" key="4">
    <source>
        <dbReference type="ARBA" id="ARBA00022737"/>
    </source>
</evidence>
<dbReference type="Proteomes" id="UP000768567">
    <property type="component" value="Unassembled WGS sequence"/>
</dbReference>
<dbReference type="InterPro" id="IPR017896">
    <property type="entry name" value="4Fe4S_Fe-S-bd"/>
</dbReference>
<feature type="binding site" evidence="10">
    <location>
        <position position="178"/>
    </location>
    <ligand>
        <name>[4Fe-4S] cluster</name>
        <dbReference type="ChEBI" id="CHEBI:49883"/>
        <label>3</label>
    </ligand>
</feature>
<feature type="binding site" evidence="10">
    <location>
        <position position="139"/>
    </location>
    <ligand>
        <name>[4Fe-4S] cluster</name>
        <dbReference type="ChEBI" id="CHEBI:49883"/>
        <label>2</label>
    </ligand>
</feature>
<sequence length="281" mass="29018">MITANPIVFAVIVLAVLGLAGSIILVLASKFMAVYEDPRIAEINECLAGANCGGCGYAGCADYAKAIVMDGAPTHKCAPGGDKTADAINRIMGAEESDRPSLRAFVSCNGGKNCGVRFEYHGIQSCAAAAAVAGGPTACSFGCLGFGDCVNACMFHALSIKDGVAVVDRELCTGCTACTRACPRGLLKMKPIAPQPAVLCRNKERGAAVVKACKTGCIACGICVKNCPQEAIFLHNNVARIDYTKCNGCGTCVEKCPKKVIHWVEGGPTSVDAPVPEHAVL</sequence>
<keyword evidence="3 10" id="KW-0479">Metal-binding</keyword>
<keyword evidence="9 10" id="KW-0472">Membrane</keyword>
<keyword evidence="10" id="KW-1003">Cell membrane</keyword>
<evidence type="ECO:0000256" key="11">
    <source>
        <dbReference type="SAM" id="Phobius"/>
    </source>
</evidence>
<keyword evidence="15" id="KW-1185">Reference proteome</keyword>
<keyword evidence="2 10" id="KW-0004">4Fe-4S</keyword>
<dbReference type="CDD" id="cd10549">
    <property type="entry name" value="MtMvhB_like"/>
    <property type="match status" value="1"/>
</dbReference>